<evidence type="ECO:0000259" key="42">
    <source>
        <dbReference type="Pfam" id="PF11817"/>
    </source>
</evidence>
<evidence type="ECO:0000256" key="20">
    <source>
        <dbReference type="ARBA" id="ARBA00022801"/>
    </source>
</evidence>
<dbReference type="SMART" id="SM00175">
    <property type="entry name" value="RAB"/>
    <property type="match status" value="1"/>
</dbReference>
<dbReference type="GO" id="GO:0015031">
    <property type="term" value="P:protein transport"/>
    <property type="evidence" value="ECO:0007669"/>
    <property type="project" value="UniProtKB-KW"/>
</dbReference>
<evidence type="ECO:0000256" key="15">
    <source>
        <dbReference type="ARBA" id="ARBA00022553"/>
    </source>
</evidence>
<evidence type="ECO:0000313" key="44">
    <source>
        <dbReference type="Proteomes" id="UP000677054"/>
    </source>
</evidence>
<dbReference type="GO" id="GO:0005768">
    <property type="term" value="C:endosome"/>
    <property type="evidence" value="ECO:0007669"/>
    <property type="project" value="UniProtKB-SubCell"/>
</dbReference>
<dbReference type="SUPFAM" id="SSF52540">
    <property type="entry name" value="P-loop containing nucleoside triphosphate hydrolases"/>
    <property type="match status" value="1"/>
</dbReference>
<dbReference type="EMBL" id="LR901050">
    <property type="protein sequence ID" value="CAD7247673.1"/>
    <property type="molecule type" value="Genomic_DNA"/>
</dbReference>
<evidence type="ECO:0000256" key="17">
    <source>
        <dbReference type="ARBA" id="ARBA00022723"/>
    </source>
</evidence>
<dbReference type="PROSITE" id="PS00675">
    <property type="entry name" value="SIGMA54_INTERACT_1"/>
    <property type="match status" value="1"/>
</dbReference>
<keyword evidence="18" id="KW-0547">Nucleotide-binding</keyword>
<dbReference type="InterPro" id="IPR009100">
    <property type="entry name" value="AcylCoA_DH/oxidase_NM_dom_sf"/>
</dbReference>
<comment type="catalytic activity">
    <reaction evidence="36">
        <text>hexanoyl-CoA + oxidized [electron-transfer flavoprotein] + H(+) = (2E)-hexenoyl-CoA + reduced [electron-transfer flavoprotein]</text>
        <dbReference type="Rhea" id="RHEA:43464"/>
        <dbReference type="Rhea" id="RHEA-COMP:10685"/>
        <dbReference type="Rhea" id="RHEA-COMP:10686"/>
        <dbReference type="ChEBI" id="CHEBI:15378"/>
        <dbReference type="ChEBI" id="CHEBI:57692"/>
        <dbReference type="ChEBI" id="CHEBI:58307"/>
        <dbReference type="ChEBI" id="CHEBI:62077"/>
        <dbReference type="ChEBI" id="CHEBI:62620"/>
    </reaction>
    <physiologicalReaction direction="left-to-right" evidence="36">
        <dbReference type="Rhea" id="RHEA:43465"/>
    </physiologicalReaction>
</comment>
<evidence type="ECO:0000256" key="8">
    <source>
        <dbReference type="ARBA" id="ARBA00005198"/>
    </source>
</evidence>
<feature type="domain" description="Acyl-CoA dehydrogenase/oxidase C-terminal" evidence="39">
    <location>
        <begin position="452"/>
        <end position="598"/>
    </location>
</feature>
<comment type="catalytic activity">
    <reaction evidence="34">
        <text>GTP + H2O = GDP + phosphate + H(+)</text>
        <dbReference type="Rhea" id="RHEA:19669"/>
        <dbReference type="ChEBI" id="CHEBI:15377"/>
        <dbReference type="ChEBI" id="CHEBI:15378"/>
        <dbReference type="ChEBI" id="CHEBI:37565"/>
        <dbReference type="ChEBI" id="CHEBI:43474"/>
        <dbReference type="ChEBI" id="CHEBI:58189"/>
        <dbReference type="EC" id="3.6.5.2"/>
    </reaction>
    <physiologicalReaction direction="left-to-right" evidence="34">
        <dbReference type="Rhea" id="RHEA:19670"/>
    </physiologicalReaction>
</comment>
<dbReference type="InterPro" id="IPR001806">
    <property type="entry name" value="Small_GTPase"/>
</dbReference>
<dbReference type="InterPro" id="IPR005225">
    <property type="entry name" value="Small_GTP-bd"/>
</dbReference>
<dbReference type="Proteomes" id="UP000677054">
    <property type="component" value="Unassembled WGS sequence"/>
</dbReference>
<evidence type="ECO:0000256" key="32">
    <source>
        <dbReference type="ARBA" id="ARBA00044204"/>
    </source>
</evidence>
<dbReference type="NCBIfam" id="TIGR00231">
    <property type="entry name" value="small_GTP"/>
    <property type="match status" value="1"/>
</dbReference>
<feature type="domain" description="Trafficking protein particle complex subunit 11" evidence="42">
    <location>
        <begin position="860"/>
        <end position="1111"/>
    </location>
</feature>
<accession>A0A7R8XKH6</accession>
<dbReference type="PANTHER" id="PTHR14374">
    <property type="entry name" value="FOIE GRAS"/>
    <property type="match status" value="1"/>
</dbReference>
<evidence type="ECO:0000256" key="30">
    <source>
        <dbReference type="ARBA" id="ARBA00023329"/>
    </source>
</evidence>
<dbReference type="GO" id="GO:0005886">
    <property type="term" value="C:plasma membrane"/>
    <property type="evidence" value="ECO:0007669"/>
    <property type="project" value="UniProtKB-SubCell"/>
</dbReference>
<keyword evidence="19" id="KW-0967">Endosome</keyword>
<evidence type="ECO:0000256" key="22">
    <source>
        <dbReference type="ARBA" id="ARBA00022842"/>
    </source>
</evidence>
<evidence type="ECO:0000259" key="40">
    <source>
        <dbReference type="Pfam" id="PF02770"/>
    </source>
</evidence>
<evidence type="ECO:0000256" key="28">
    <source>
        <dbReference type="ARBA" id="ARBA00023288"/>
    </source>
</evidence>
<evidence type="ECO:0000256" key="6">
    <source>
        <dbReference type="ARBA" id="ARBA00004342"/>
    </source>
</evidence>
<evidence type="ECO:0000256" key="18">
    <source>
        <dbReference type="ARBA" id="ARBA00022741"/>
    </source>
</evidence>
<dbReference type="InterPro" id="IPR025662">
    <property type="entry name" value="Sigma_54_int_dom_ATP-bd_1"/>
</dbReference>
<dbReference type="PROSITE" id="PS51417">
    <property type="entry name" value="ARF"/>
    <property type="match status" value="1"/>
</dbReference>
<keyword evidence="16" id="KW-0285">Flavoprotein</keyword>
<dbReference type="InterPro" id="IPR027417">
    <property type="entry name" value="P-loop_NTPase"/>
</dbReference>
<dbReference type="InterPro" id="IPR037069">
    <property type="entry name" value="AcylCoA_DH/ox_N_sf"/>
</dbReference>
<keyword evidence="20" id="KW-0378">Hydrolase</keyword>
<evidence type="ECO:0000256" key="27">
    <source>
        <dbReference type="ARBA" id="ARBA00023176"/>
    </source>
</evidence>
<dbReference type="PANTHER" id="PTHR14374:SF0">
    <property type="entry name" value="TRAFFICKING PROTEIN PARTICLE COMPLEX SUBUNIT 11"/>
    <property type="match status" value="1"/>
</dbReference>
<dbReference type="PROSITE" id="PS00072">
    <property type="entry name" value="ACYL_COA_DH_1"/>
    <property type="match status" value="1"/>
</dbReference>
<dbReference type="PRINTS" id="PR00449">
    <property type="entry name" value="RASTRNSFRMNG"/>
</dbReference>
<reference evidence="43" key="1">
    <citation type="submission" date="2020-11" db="EMBL/GenBank/DDBJ databases">
        <authorList>
            <person name="Tran Van P."/>
        </authorList>
    </citation>
    <scope>NUCLEOTIDE SEQUENCE</scope>
</reference>
<dbReference type="GO" id="GO:0005905">
    <property type="term" value="C:clathrin-coated pit"/>
    <property type="evidence" value="ECO:0007669"/>
    <property type="project" value="UniProtKB-SubCell"/>
</dbReference>
<dbReference type="SUPFAM" id="SSF56645">
    <property type="entry name" value="Acyl-CoA dehydrogenase NM domain-like"/>
    <property type="match status" value="1"/>
</dbReference>
<keyword evidence="23" id="KW-0653">Protein transport</keyword>
<dbReference type="EMBL" id="CAJPEV010001533">
    <property type="protein sequence ID" value="CAG0893181.1"/>
    <property type="molecule type" value="Genomic_DNA"/>
</dbReference>
<dbReference type="PROSITE" id="PS51419">
    <property type="entry name" value="RAB"/>
    <property type="match status" value="1"/>
</dbReference>
<comment type="similarity">
    <text evidence="10">Belongs to the acyl-CoA dehydrogenase family.</text>
</comment>
<dbReference type="Pfam" id="PF00441">
    <property type="entry name" value="Acyl-CoA_dh_1"/>
    <property type="match status" value="1"/>
</dbReference>
<keyword evidence="26" id="KW-0472">Membrane</keyword>
<evidence type="ECO:0000256" key="4">
    <source>
        <dbReference type="ARBA" id="ARBA00004177"/>
    </source>
</evidence>
<dbReference type="InterPro" id="IPR046373">
    <property type="entry name" value="Acyl-CoA_Oxase/DH_mid-dom_sf"/>
</dbReference>
<dbReference type="InterPro" id="IPR036250">
    <property type="entry name" value="AcylCo_DH-like_C"/>
</dbReference>
<dbReference type="Gene3D" id="1.10.540.10">
    <property type="entry name" value="Acyl-CoA dehydrogenase/oxidase, N-terminal domain"/>
    <property type="match status" value="1"/>
</dbReference>
<gene>
    <name evidence="43" type="ORF">DSTB1V02_LOCUS7498</name>
</gene>
<keyword evidence="25" id="KW-0342">GTP-binding</keyword>
<dbReference type="FunFam" id="1.10.540.10:FF:000002">
    <property type="entry name" value="Acyl-CoA dehydrogenase FadE19"/>
    <property type="match status" value="1"/>
</dbReference>
<evidence type="ECO:0000256" key="2">
    <source>
        <dbReference type="ARBA" id="ARBA00001974"/>
    </source>
</evidence>
<evidence type="ECO:0000256" key="36">
    <source>
        <dbReference type="ARBA" id="ARBA00049192"/>
    </source>
</evidence>
<keyword evidence="24" id="KW-0560">Oxidoreductase</keyword>
<comment type="pathway">
    <text evidence="8">Lipid metabolism; mitochondrial fatty acid beta-oxidation.</text>
</comment>
<dbReference type="InterPro" id="IPR006089">
    <property type="entry name" value="Acyl-CoA_DH_CS"/>
</dbReference>
<evidence type="ECO:0000256" key="25">
    <source>
        <dbReference type="ARBA" id="ARBA00023134"/>
    </source>
</evidence>
<dbReference type="SMART" id="SM00174">
    <property type="entry name" value="RHO"/>
    <property type="match status" value="1"/>
</dbReference>
<evidence type="ECO:0000256" key="26">
    <source>
        <dbReference type="ARBA" id="ARBA00023136"/>
    </source>
</evidence>
<evidence type="ECO:0000256" key="3">
    <source>
        <dbReference type="ARBA" id="ARBA00004132"/>
    </source>
</evidence>
<evidence type="ECO:0000256" key="37">
    <source>
        <dbReference type="ARBA" id="ARBA00050758"/>
    </source>
</evidence>
<keyword evidence="22" id="KW-0460">Magnesium</keyword>
<dbReference type="GO" id="GO:0005525">
    <property type="term" value="F:GTP binding"/>
    <property type="evidence" value="ECO:0007669"/>
    <property type="project" value="UniProtKB-KW"/>
</dbReference>
<dbReference type="InterPro" id="IPR009075">
    <property type="entry name" value="AcylCo_DH/oxidase_C"/>
</dbReference>
<keyword evidence="14" id="KW-1003">Cell membrane</keyword>
<dbReference type="GO" id="GO:0050660">
    <property type="term" value="F:flavin adenine dinucleotide binding"/>
    <property type="evidence" value="ECO:0007669"/>
    <property type="project" value="InterPro"/>
</dbReference>
<evidence type="ECO:0000256" key="31">
    <source>
        <dbReference type="ARBA" id="ARBA00031895"/>
    </source>
</evidence>
<dbReference type="SMART" id="SM00177">
    <property type="entry name" value="ARF"/>
    <property type="match status" value="1"/>
</dbReference>
<keyword evidence="13" id="KW-0813">Transport</keyword>
<evidence type="ECO:0000259" key="41">
    <source>
        <dbReference type="Pfam" id="PF02771"/>
    </source>
</evidence>
<dbReference type="InterPro" id="IPR021773">
    <property type="entry name" value="TPC11"/>
</dbReference>
<comment type="cofactor">
    <cofactor evidence="2">
        <name>FAD</name>
        <dbReference type="ChEBI" id="CHEBI:57692"/>
    </cofactor>
</comment>
<keyword evidence="17" id="KW-0479">Metal-binding</keyword>
<evidence type="ECO:0000256" key="7">
    <source>
        <dbReference type="ARBA" id="ARBA00004600"/>
    </source>
</evidence>
<evidence type="ECO:0000256" key="38">
    <source>
        <dbReference type="ARBA" id="ARBA00067828"/>
    </source>
</evidence>
<evidence type="ECO:0000256" key="21">
    <source>
        <dbReference type="ARBA" id="ARBA00022827"/>
    </source>
</evidence>
<dbReference type="EC" id="3.6.5.2" evidence="11"/>
<dbReference type="PROSITE" id="PS51420">
    <property type="entry name" value="RHO"/>
    <property type="match status" value="1"/>
</dbReference>
<dbReference type="SUPFAM" id="SSF47203">
    <property type="entry name" value="Acyl-CoA dehydrogenase C-terminal domain-like"/>
    <property type="match status" value="1"/>
</dbReference>
<keyword evidence="30" id="KW-0968">Cytoplasmic vesicle</keyword>
<evidence type="ECO:0000256" key="24">
    <source>
        <dbReference type="ARBA" id="ARBA00023002"/>
    </source>
</evidence>
<dbReference type="Pfam" id="PF02770">
    <property type="entry name" value="Acyl-CoA_dh_M"/>
    <property type="match status" value="1"/>
</dbReference>
<evidence type="ECO:0000256" key="1">
    <source>
        <dbReference type="ARBA" id="ARBA00001946"/>
    </source>
</evidence>
<keyword evidence="27" id="KW-0168">Coated pit</keyword>
<dbReference type="InterPro" id="IPR013786">
    <property type="entry name" value="AcylCoA_DH/ox_N"/>
</dbReference>
<proteinExistence type="inferred from homology"/>
<evidence type="ECO:0000256" key="13">
    <source>
        <dbReference type="ARBA" id="ARBA00022448"/>
    </source>
</evidence>
<dbReference type="SMART" id="SM00173">
    <property type="entry name" value="RAS"/>
    <property type="match status" value="1"/>
</dbReference>
<evidence type="ECO:0000256" key="33">
    <source>
        <dbReference type="ARBA" id="ARBA00045387"/>
    </source>
</evidence>
<dbReference type="OrthoDB" id="6278596at2759"/>
<evidence type="ECO:0000259" key="39">
    <source>
        <dbReference type="Pfam" id="PF00441"/>
    </source>
</evidence>
<dbReference type="PROSITE" id="PS00073">
    <property type="entry name" value="ACYL_COA_DH_2"/>
    <property type="match status" value="1"/>
</dbReference>
<keyword evidence="15" id="KW-0597">Phosphoprotein</keyword>
<evidence type="ECO:0000256" key="10">
    <source>
        <dbReference type="ARBA" id="ARBA00009347"/>
    </source>
</evidence>
<evidence type="ECO:0000256" key="23">
    <source>
        <dbReference type="ARBA" id="ARBA00022927"/>
    </source>
</evidence>
<dbReference type="EC" id="1.3.8.1" evidence="12"/>
<evidence type="ECO:0000256" key="5">
    <source>
        <dbReference type="ARBA" id="ARBA00004223"/>
    </source>
</evidence>
<organism evidence="43">
    <name type="scientific">Darwinula stevensoni</name>
    <dbReference type="NCBI Taxonomy" id="69355"/>
    <lineage>
        <taxon>Eukaryota</taxon>
        <taxon>Metazoa</taxon>
        <taxon>Ecdysozoa</taxon>
        <taxon>Arthropoda</taxon>
        <taxon>Crustacea</taxon>
        <taxon>Oligostraca</taxon>
        <taxon>Ostracoda</taxon>
        <taxon>Podocopa</taxon>
        <taxon>Podocopida</taxon>
        <taxon>Darwinulocopina</taxon>
        <taxon>Darwinuloidea</taxon>
        <taxon>Darwinulidae</taxon>
        <taxon>Darwinula</taxon>
    </lineage>
</organism>
<name>A0A7R8XKH6_9CRUS</name>
<evidence type="ECO:0000313" key="43">
    <source>
        <dbReference type="EMBL" id="CAD7247673.1"/>
    </source>
</evidence>
<dbReference type="CDD" id="cd01158">
    <property type="entry name" value="SCAD_SBCAD"/>
    <property type="match status" value="1"/>
</dbReference>
<dbReference type="PROSITE" id="PS51421">
    <property type="entry name" value="RAS"/>
    <property type="match status" value="1"/>
</dbReference>
<dbReference type="Pfam" id="PF11817">
    <property type="entry name" value="Foie-gras_1"/>
    <property type="match status" value="1"/>
</dbReference>
<keyword evidence="28" id="KW-0449">Lipoprotein</keyword>
<dbReference type="GO" id="GO:0030136">
    <property type="term" value="C:clathrin-coated vesicle"/>
    <property type="evidence" value="ECO:0007669"/>
    <property type="project" value="UniProtKB-SubCell"/>
</dbReference>
<dbReference type="Pfam" id="PF02771">
    <property type="entry name" value="Acyl-CoA_dh_N"/>
    <property type="match status" value="1"/>
</dbReference>
<evidence type="ECO:0000256" key="19">
    <source>
        <dbReference type="ARBA" id="ARBA00022753"/>
    </source>
</evidence>
<dbReference type="Gene3D" id="1.20.140.10">
    <property type="entry name" value="Butyryl-CoA Dehydrogenase, subunit A, domain 3"/>
    <property type="match status" value="1"/>
</dbReference>
<comment type="subcellular location">
    <subcellularLocation>
        <location evidence="6">Cell membrane</location>
        <topology evidence="6">Lipid-anchor</topology>
        <orientation evidence="6">Cytoplasmic side</orientation>
    </subcellularLocation>
    <subcellularLocation>
        <location evidence="3">Cytoplasmic vesicle</location>
        <location evidence="3">Clathrin-coated vesicle</location>
    </subcellularLocation>
    <subcellularLocation>
        <location evidence="4">Endosome</location>
    </subcellularLocation>
    <subcellularLocation>
        <location evidence="5">Melanosome</location>
    </subcellularLocation>
    <subcellularLocation>
        <location evidence="7">Membrane</location>
        <location evidence="7">Clathrin-coated pit</location>
    </subcellularLocation>
</comment>
<dbReference type="GO" id="GO:0003925">
    <property type="term" value="F:G protein activity"/>
    <property type="evidence" value="ECO:0007669"/>
    <property type="project" value="UniProtKB-EC"/>
</dbReference>
<dbReference type="Gene3D" id="2.40.110.10">
    <property type="entry name" value="Butyryl-CoA Dehydrogenase, subunit A, domain 2"/>
    <property type="match status" value="1"/>
</dbReference>
<evidence type="ECO:0000256" key="12">
    <source>
        <dbReference type="ARBA" id="ARBA00012046"/>
    </source>
</evidence>
<dbReference type="GO" id="GO:0016937">
    <property type="term" value="F:short-chain fatty acyl-CoA dehydrogenase activity"/>
    <property type="evidence" value="ECO:0007669"/>
    <property type="project" value="UniProtKB-EC"/>
</dbReference>
<dbReference type="Gene3D" id="3.40.50.300">
    <property type="entry name" value="P-loop containing nucleotide triphosphate hydrolases"/>
    <property type="match status" value="1"/>
</dbReference>
<comment type="catalytic activity">
    <reaction evidence="35">
        <text>pentanoyl-CoA + oxidized [electron-transfer flavoprotein] + H(+) = (2E)-pentenoyl-CoA + reduced [electron-transfer flavoprotein]</text>
        <dbReference type="Rhea" id="RHEA:43456"/>
        <dbReference type="Rhea" id="RHEA-COMP:10685"/>
        <dbReference type="Rhea" id="RHEA-COMP:10686"/>
        <dbReference type="ChEBI" id="CHEBI:15378"/>
        <dbReference type="ChEBI" id="CHEBI:57389"/>
        <dbReference type="ChEBI" id="CHEBI:57692"/>
        <dbReference type="ChEBI" id="CHEBI:58307"/>
        <dbReference type="ChEBI" id="CHEBI:86160"/>
    </reaction>
    <physiologicalReaction direction="left-to-right" evidence="35">
        <dbReference type="Rhea" id="RHEA:43457"/>
    </physiologicalReaction>
</comment>
<feature type="domain" description="Acyl-CoA dehydrogenase/oxidase N-terminal" evidence="41">
    <location>
        <begin position="230"/>
        <end position="340"/>
    </location>
</feature>
<sequence>MAHPHVGKDFDHLLKLLIIGDSGVGKSSLLIRFADNTFMGSYITTIGVDFKIRTVELDGERIKLQIWDTAGQERFRTITSTYYRGTHGVIIVYDVTDGESFANVKRWLHEIDQNCDTVCRILVGNKNDDPSRKVVMREDALRFAEQMEIQMFETSAKDNINVEEMFNAITRQAVATKKSQLLIQAQQGGDVLQLTSGMMNPLRSSCLLRLVQRHDSPIARGFRALAQLPEEIAMLKKTCRDFADGELKPIAGTLDKESRYPKEQIKKMGELGLMAIEVPPNLGGAGLNSLAYVVAMEEISRGCASTGIIMSVNNSLFLAPILKYGTKVQCHHWVPQYVDGSRVGSFALSEPGNGSDAGAASTTAKHRGENFVLNGTKAWTTNGYEAEATIIFATTDRHKKHKGISAFITALPMKGLALGKKEEKLGIKASSTCNLILEDCEIPKENVLGDLGMGFKIAMDTLDGGRIGVAAQALGIGQAALEVAIDYSGKRQAFGMPIGKIQAIQNKLADMEVRMESARLLTYKAAMRKDEGLPYTKEAAMAKLAASEAATFISHQAMQILGGMGYVTDMPAERHYRDARITEIYEGTSEIQRLVIANCLLREYEEVFPRELQTYPVPLVGFVGLDLAADPIHKAVWDVFALRNDSSPINVVLFTTQHEFPKPKPKANYDRYIPRGILKRGWLQKHMNLIPSVVMIFVDLDLTGPNWTQGRDTCQKAVQNIRVSLMGHDTSLGLVLLHRGAALSAAEELTRQERTATLCSLCNLPNRSIFVLNTADHLREQVLCIQPGIFEMAGTYYQWLARRIKSHREGLHDTTHQLLFVRHPFKMAFFHEIKQDLPGALKLYNQAYTNLGKVVVSEGNVHEVKTVAGFISYKISQLQFRKHLPTPAIQQFKKHVESYADKIGPPDLAFQHSAWMSQQYSLFAELFEQAIMSGLPAIQTQHPGFYYQLAANQAILRRRQAFDMARMVEQPEPDVLLSEAQLEFWGQRPWIHALQQYPSLNVEALALAALQWREKQLNHSKRIVHLLSNAIAQFKKYNSPRMKRQLMVQMAEESYNSREFDKALTLIKHVLWEYRLEGWWSLLTSSLQLGLLYSYVTASPEDYVAFLLELLCPRSTITLDNRRLLHNKLIQVIHGNPAIPEGMLPSEVCGVAMELWAERSKHPQVIEIDMSTMTGMVECLAGFTAPRFTLDCKLSLQLHLRNHAPELMEVRKVEMLFSCSRYDQVLSDGTPVMLEPGMKKTITLEFFPFVESLNTNVRVEGVRLWMGEWLALKWTMDPPNSIPCQSEIHPELEEWRYKRDVNDLKMLEVFRTTSVEARTALVSLVMEHNPPILMGEWYPVKLQLQSEEPATVRNLHLSLSRLSDAEDQFSALSLVWGKPKEESGELQLEPMSLEDLAPGASIEIVAHIRAFQEGLFSLCAQVSYEVTLEREGEPFTYACGSKCKVEVQSVPCLSVAVQSLSPGMEEVSHLHVGELTLFLLHLTNMSPFPLRLGRTESKLNRRAFTKESVGREQLEGVVIGPKEVASEIIPVTPSIPADNPTPMGTHTIFWNRLSGEDLPPSSWVLSLEAPPVKGSVIHVEAELPTYGLVRTPFTISYTLANPGESVLEVTISADASEAFMFAGHKQLSFEISGPTTLELLEEVVVAASLFPPSL</sequence>
<feature type="domain" description="Acyl-CoA oxidase/dehydrogenase middle" evidence="40">
    <location>
        <begin position="345"/>
        <end position="440"/>
    </location>
</feature>
<evidence type="ECO:0000256" key="11">
    <source>
        <dbReference type="ARBA" id="ARBA00011984"/>
    </source>
</evidence>
<comment type="similarity">
    <text evidence="9">Belongs to the small GTPase superfamily. Rab family.</text>
</comment>
<dbReference type="FunFam" id="2.40.110.10:FF:000001">
    <property type="entry name" value="Acyl-CoA dehydrogenase, mitochondrial"/>
    <property type="match status" value="1"/>
</dbReference>
<evidence type="ECO:0000256" key="29">
    <source>
        <dbReference type="ARBA" id="ARBA00023289"/>
    </source>
</evidence>
<dbReference type="SMART" id="SM00176">
    <property type="entry name" value="RAN"/>
    <property type="match status" value="1"/>
</dbReference>
<keyword evidence="21" id="KW-0274">FAD</keyword>
<dbReference type="FunFam" id="1.20.140.10:FF:000004">
    <property type="entry name" value="Acyl-CoA dehydrogenase FadE25"/>
    <property type="match status" value="1"/>
</dbReference>
<evidence type="ECO:0000256" key="16">
    <source>
        <dbReference type="ARBA" id="ARBA00022630"/>
    </source>
</evidence>
<evidence type="ECO:0000256" key="9">
    <source>
        <dbReference type="ARBA" id="ARBA00006270"/>
    </source>
</evidence>
<protein>
    <recommendedName>
        <fullName evidence="38">Ras-related protein Rab-35</fullName>
        <ecNumber evidence="12">1.3.8.1</ecNumber>
        <ecNumber evidence="11">3.6.5.2</ecNumber>
    </recommendedName>
    <alternativeName>
        <fullName evidence="31">Butyryl-CoA dehydrogenase</fullName>
    </alternativeName>
    <alternativeName>
        <fullName evidence="32">Short-chain specific acyl-CoA dehydrogenase, mitochondrial</fullName>
    </alternativeName>
</protein>
<evidence type="ECO:0000256" key="35">
    <source>
        <dbReference type="ARBA" id="ARBA00048499"/>
    </source>
</evidence>
<dbReference type="Pfam" id="PF00071">
    <property type="entry name" value="Ras"/>
    <property type="match status" value="1"/>
</dbReference>
<evidence type="ECO:0000256" key="34">
    <source>
        <dbReference type="ARBA" id="ARBA00047660"/>
    </source>
</evidence>
<comment type="cofactor">
    <cofactor evidence="1">
        <name>Mg(2+)</name>
        <dbReference type="ChEBI" id="CHEBI:18420"/>
    </cofactor>
</comment>
<keyword evidence="29" id="KW-0636">Prenylation</keyword>
<evidence type="ECO:0000256" key="14">
    <source>
        <dbReference type="ARBA" id="ARBA00022475"/>
    </source>
</evidence>
<keyword evidence="44" id="KW-1185">Reference proteome</keyword>
<dbReference type="FunFam" id="3.40.50.300:FF:000404">
    <property type="entry name" value="Putative ras-related protein Rab-35"/>
    <property type="match status" value="1"/>
</dbReference>
<comment type="catalytic activity">
    <reaction evidence="37">
        <text>butanoyl-CoA + oxidized [electron-transfer flavoprotein] + H(+) = (2E)-butenoyl-CoA + reduced [electron-transfer flavoprotein]</text>
        <dbReference type="Rhea" id="RHEA:24004"/>
        <dbReference type="Rhea" id="RHEA-COMP:10685"/>
        <dbReference type="Rhea" id="RHEA-COMP:10686"/>
        <dbReference type="ChEBI" id="CHEBI:15378"/>
        <dbReference type="ChEBI" id="CHEBI:57332"/>
        <dbReference type="ChEBI" id="CHEBI:57371"/>
        <dbReference type="ChEBI" id="CHEBI:57692"/>
        <dbReference type="ChEBI" id="CHEBI:58307"/>
        <dbReference type="EC" id="1.3.8.1"/>
    </reaction>
    <physiologicalReaction direction="left-to-right" evidence="37">
        <dbReference type="Rhea" id="RHEA:24005"/>
    </physiologicalReaction>
</comment>
<comment type="function">
    <text evidence="33">Short-chain specific acyl-CoA dehydrogenase is one of the acyl-CoA dehydrogenases that catalyze the first step of mitochondrial fatty acid beta-oxidation, an aerobic process breaking down fatty acids into acetyl-CoA and allowing the production of energy from fats. The first step of fatty acid beta-oxidation consists in the removal of one hydrogen from C-2 and C-3 of the straight-chain fatty acyl-CoA thioester, resulting in the formation of trans-2-enoyl-CoA. Among the different mitochondrial acyl-CoA dehydrogenases, short-chain specific acyl-CoA dehydrogenase acts specifically on acyl-CoAs with saturated 4 to 6 carbons long primary chains.</text>
</comment>
<dbReference type="InterPro" id="IPR006091">
    <property type="entry name" value="Acyl-CoA_Oxase/DH_mid-dom"/>
</dbReference>
<dbReference type="GO" id="GO:0046872">
    <property type="term" value="F:metal ion binding"/>
    <property type="evidence" value="ECO:0007669"/>
    <property type="project" value="UniProtKB-KW"/>
</dbReference>